<accession>A0A1G8XES4</accession>
<dbReference type="InterPro" id="IPR038444">
    <property type="entry name" value="DUF465_sf"/>
</dbReference>
<proteinExistence type="predicted"/>
<dbReference type="RefSeq" id="WP_090366896.1">
    <property type="nucleotide sequence ID" value="NZ_FNEM01000015.1"/>
</dbReference>
<dbReference type="AlphaFoldDB" id="A0A1G8XES4"/>
<evidence type="ECO:0008006" key="3">
    <source>
        <dbReference type="Google" id="ProtNLM"/>
    </source>
</evidence>
<dbReference type="InterPro" id="IPR007420">
    <property type="entry name" value="DUF465"/>
</dbReference>
<evidence type="ECO:0000313" key="1">
    <source>
        <dbReference type="EMBL" id="SDJ88926.1"/>
    </source>
</evidence>
<dbReference type="Pfam" id="PF04325">
    <property type="entry name" value="DUF465"/>
    <property type="match status" value="1"/>
</dbReference>
<dbReference type="EMBL" id="FNEM01000015">
    <property type="protein sequence ID" value="SDJ88926.1"/>
    <property type="molecule type" value="Genomic_DNA"/>
</dbReference>
<keyword evidence="2" id="KW-1185">Reference proteome</keyword>
<gene>
    <name evidence="1" type="ORF">SAMN04488540_11512</name>
</gene>
<dbReference type="Proteomes" id="UP000199527">
    <property type="component" value="Unassembled WGS sequence"/>
</dbReference>
<dbReference type="Gene3D" id="6.10.280.50">
    <property type="match status" value="1"/>
</dbReference>
<organism evidence="1 2">
    <name type="scientific">Ferrimonas sediminum</name>
    <dbReference type="NCBI Taxonomy" id="718193"/>
    <lineage>
        <taxon>Bacteria</taxon>
        <taxon>Pseudomonadati</taxon>
        <taxon>Pseudomonadota</taxon>
        <taxon>Gammaproteobacteria</taxon>
        <taxon>Alteromonadales</taxon>
        <taxon>Ferrimonadaceae</taxon>
        <taxon>Ferrimonas</taxon>
    </lineage>
</organism>
<name>A0A1G8XES4_9GAMM</name>
<evidence type="ECO:0000313" key="2">
    <source>
        <dbReference type="Proteomes" id="UP000199527"/>
    </source>
</evidence>
<dbReference type="OrthoDB" id="1263265at2"/>
<sequence>MIIQDHSLVNEFPAHVELIQELNLSDDSFHLLYNQYHELDREVRRIEEGLENTTDEVLEGMKLKRLNLKDQLFERLKQAQAV</sequence>
<protein>
    <recommendedName>
        <fullName evidence="3">GTP-binding protein</fullName>
    </recommendedName>
</protein>
<reference evidence="2" key="1">
    <citation type="submission" date="2016-10" db="EMBL/GenBank/DDBJ databases">
        <authorList>
            <person name="Varghese N."/>
            <person name="Submissions S."/>
        </authorList>
    </citation>
    <scope>NUCLEOTIDE SEQUENCE [LARGE SCALE GENOMIC DNA]</scope>
    <source>
        <strain evidence="2">DSM 23317</strain>
    </source>
</reference>